<dbReference type="HOGENOM" id="CLU_150646_12_4_11"/>
<dbReference type="EMBL" id="ADMD01000007">
    <property type="protein sequence ID" value="EJZ83831.1"/>
    <property type="molecule type" value="Genomic_DNA"/>
</dbReference>
<dbReference type="PANTHER" id="PTHR42954">
    <property type="entry name" value="FE(2+) TRANSPORT PROTEIN A"/>
    <property type="match status" value="1"/>
</dbReference>
<protein>
    <recommendedName>
        <fullName evidence="3">Ferrous iron transporter FeoA-like domain-containing protein</fullName>
    </recommendedName>
</protein>
<dbReference type="PATRIC" id="fig|742818.3.peg.1420"/>
<accession>K0YK21</accession>
<reference evidence="4 5" key="1">
    <citation type="submission" date="2012-08" db="EMBL/GenBank/DDBJ databases">
        <title>The Genome Sequence of Slackia piriformis YIT 12062.</title>
        <authorList>
            <consortium name="The Broad Institute Genome Sequencing Platform"/>
            <person name="Earl A."/>
            <person name="Ward D."/>
            <person name="Feldgarden M."/>
            <person name="Gevers D."/>
            <person name="Morotomi M."/>
            <person name="Walker B."/>
            <person name="Young S.K."/>
            <person name="Zeng Q."/>
            <person name="Gargeya S."/>
            <person name="Fitzgerald M."/>
            <person name="Haas B."/>
            <person name="Abouelleil A."/>
            <person name="Alvarado L."/>
            <person name="Arachchi H.M."/>
            <person name="Berlin A.M."/>
            <person name="Chapman S.B."/>
            <person name="Goldberg J."/>
            <person name="Griggs A."/>
            <person name="Gujja S."/>
            <person name="Hansen M."/>
            <person name="Howarth C."/>
            <person name="Imamovic A."/>
            <person name="Larimer J."/>
            <person name="McCowen C."/>
            <person name="Montmayeur A."/>
            <person name="Murphy C."/>
            <person name="Neiman D."/>
            <person name="Pearson M."/>
            <person name="Priest M."/>
            <person name="Roberts A."/>
            <person name="Saif S."/>
            <person name="Shea T."/>
            <person name="Sisk P."/>
            <person name="Sykes S."/>
            <person name="Wortman J."/>
            <person name="Nusbaum C."/>
            <person name="Birren B."/>
        </authorList>
    </citation>
    <scope>NUCLEOTIDE SEQUENCE [LARGE SCALE GENOMIC DNA]</scope>
    <source>
        <strain evidence="4 5">YIT 12062</strain>
    </source>
</reference>
<comment type="caution">
    <text evidence="4">The sequence shown here is derived from an EMBL/GenBank/DDBJ whole genome shotgun (WGS) entry which is preliminary data.</text>
</comment>
<proteinExistence type="predicted"/>
<dbReference type="InterPro" id="IPR007167">
    <property type="entry name" value="Fe-transptr_FeoA-like"/>
</dbReference>
<keyword evidence="1" id="KW-0408">Iron</keyword>
<dbReference type="GO" id="GO:0046914">
    <property type="term" value="F:transition metal ion binding"/>
    <property type="evidence" value="ECO:0007669"/>
    <property type="project" value="InterPro"/>
</dbReference>
<dbReference type="Proteomes" id="UP000006069">
    <property type="component" value="Unassembled WGS sequence"/>
</dbReference>
<evidence type="ECO:0000256" key="2">
    <source>
        <dbReference type="SAM" id="MobiDB-lite"/>
    </source>
</evidence>
<dbReference type="AlphaFoldDB" id="K0YK21"/>
<feature type="domain" description="Ferrous iron transporter FeoA-like" evidence="3">
    <location>
        <begin position="18"/>
        <end position="90"/>
    </location>
</feature>
<sequence length="92" mass="10158">MSGPHEKKGTKMEQGQTMTLRDVPVGERARVKKLSGEGAVKRHIMDMGITKGVEVFVRKVAPLGDPLEVTVRGYELSLRKSEAENVLVERIA</sequence>
<dbReference type="InterPro" id="IPR052713">
    <property type="entry name" value="FeoA"/>
</dbReference>
<keyword evidence="5" id="KW-1185">Reference proteome</keyword>
<gene>
    <name evidence="4" type="ORF">HMPREF9451_01352</name>
</gene>
<dbReference type="eggNOG" id="COG1918">
    <property type="taxonomic scope" value="Bacteria"/>
</dbReference>
<evidence type="ECO:0000259" key="3">
    <source>
        <dbReference type="SMART" id="SM00899"/>
    </source>
</evidence>
<evidence type="ECO:0000313" key="4">
    <source>
        <dbReference type="EMBL" id="EJZ83831.1"/>
    </source>
</evidence>
<dbReference type="SUPFAM" id="SSF50037">
    <property type="entry name" value="C-terminal domain of transcriptional repressors"/>
    <property type="match status" value="1"/>
</dbReference>
<dbReference type="SMART" id="SM00899">
    <property type="entry name" value="FeoA"/>
    <property type="match status" value="1"/>
</dbReference>
<dbReference type="InterPro" id="IPR008988">
    <property type="entry name" value="Transcriptional_repressor_C"/>
</dbReference>
<organism evidence="4 5">
    <name type="scientific">Slackia piriformis YIT 12062</name>
    <dbReference type="NCBI Taxonomy" id="742818"/>
    <lineage>
        <taxon>Bacteria</taxon>
        <taxon>Bacillati</taxon>
        <taxon>Actinomycetota</taxon>
        <taxon>Coriobacteriia</taxon>
        <taxon>Eggerthellales</taxon>
        <taxon>Eggerthellaceae</taxon>
        <taxon>Slackia</taxon>
    </lineage>
</organism>
<dbReference type="InterPro" id="IPR038157">
    <property type="entry name" value="FeoA_core_dom"/>
</dbReference>
<dbReference type="Gene3D" id="2.30.30.90">
    <property type="match status" value="1"/>
</dbReference>
<evidence type="ECO:0000313" key="5">
    <source>
        <dbReference type="Proteomes" id="UP000006069"/>
    </source>
</evidence>
<evidence type="ECO:0000256" key="1">
    <source>
        <dbReference type="ARBA" id="ARBA00023004"/>
    </source>
</evidence>
<dbReference type="Pfam" id="PF04023">
    <property type="entry name" value="FeoA"/>
    <property type="match status" value="1"/>
</dbReference>
<feature type="region of interest" description="Disordered" evidence="2">
    <location>
        <begin position="1"/>
        <end position="24"/>
    </location>
</feature>
<dbReference type="InParanoid" id="K0YK21"/>
<feature type="compositionally biased region" description="Basic and acidic residues" evidence="2">
    <location>
        <begin position="1"/>
        <end position="11"/>
    </location>
</feature>
<name>K0YK21_9ACTN</name>
<dbReference type="PANTHER" id="PTHR42954:SF2">
    <property type="entry name" value="FE(2+) TRANSPORT PROTEIN A"/>
    <property type="match status" value="1"/>
</dbReference>